<dbReference type="SUPFAM" id="SSF46785">
    <property type="entry name" value="Winged helix' DNA-binding domain"/>
    <property type="match status" value="1"/>
</dbReference>
<dbReference type="Pfam" id="PF03466">
    <property type="entry name" value="LysR_substrate"/>
    <property type="match status" value="1"/>
</dbReference>
<keyword evidence="6" id="KW-1185">Reference proteome</keyword>
<name>A0A6N8IER7_9ACTN</name>
<dbReference type="InterPro" id="IPR036390">
    <property type="entry name" value="WH_DNA-bd_sf"/>
</dbReference>
<reference evidence="5 6" key="1">
    <citation type="submission" date="2019-11" db="EMBL/GenBank/DDBJ databases">
        <title>Whole genome shotgun sequencing (WGS) data from Adlercreutzia equolifaciens ResAG-91, Eggerthella lenta MRI-F36, MRI-F37, MRI-F40, ResAG-49, ResAG-88, ResAG-121, ResAG-145, and Gordonibacter sp. ResAG-5, ResAG-26, ResAG-43, ResAG-50, ResAG-59.</title>
        <authorList>
            <person name="Stoll D.A."/>
            <person name="Danylec N."/>
            <person name="Franz C.M.A.P."/>
            <person name="Huch M."/>
        </authorList>
    </citation>
    <scope>NUCLEOTIDE SEQUENCE [LARGE SCALE GENOMIC DNA]</scope>
    <source>
        <strain evidence="5 6">ResAG-59</strain>
    </source>
</reference>
<dbReference type="SUPFAM" id="SSF53850">
    <property type="entry name" value="Periplasmic binding protein-like II"/>
    <property type="match status" value="1"/>
</dbReference>
<dbReference type="EMBL" id="WPOC01000003">
    <property type="protein sequence ID" value="MVN14267.1"/>
    <property type="molecule type" value="Genomic_DNA"/>
</dbReference>
<sequence>MEIHQLRHMLAAAEHTSYAQAAKSCFTSRQNIAHSIKALESELGIVLFERRGNEMLLTPAGRQLASEAGEIVARVDGLHVAFANSGVSDAVLNLAVSTNLFAGIPPSTDEFIAQHADRLRIAEASCADCYRFVCSGKADVAVIMCMERKFSECDVLEIGESVSFALMSSSSPLACKEGLAAVDLKDHKLLLMSEPAFQYEPLFAQLDALGFDRANVSVIPSTSSMIHVVKRRGGTGIVSDKFSVAPPEGFCAIPLSDSRLNWRFYILFKKSAPGFPAVAKFAQGVRGTF</sequence>
<dbReference type="GO" id="GO:0032993">
    <property type="term" value="C:protein-DNA complex"/>
    <property type="evidence" value="ECO:0007669"/>
    <property type="project" value="TreeGrafter"/>
</dbReference>
<dbReference type="GO" id="GO:0003700">
    <property type="term" value="F:DNA-binding transcription factor activity"/>
    <property type="evidence" value="ECO:0007669"/>
    <property type="project" value="InterPro"/>
</dbReference>
<dbReference type="PANTHER" id="PTHR30346">
    <property type="entry name" value="TRANSCRIPTIONAL DUAL REGULATOR HCAR-RELATED"/>
    <property type="match status" value="1"/>
</dbReference>
<dbReference type="GO" id="GO:0003677">
    <property type="term" value="F:DNA binding"/>
    <property type="evidence" value="ECO:0007669"/>
    <property type="project" value="UniProtKB-KW"/>
</dbReference>
<proteinExistence type="inferred from homology"/>
<dbReference type="Gene3D" id="1.10.10.10">
    <property type="entry name" value="Winged helix-like DNA-binding domain superfamily/Winged helix DNA-binding domain"/>
    <property type="match status" value="1"/>
</dbReference>
<keyword evidence="3" id="KW-0238">DNA-binding</keyword>
<evidence type="ECO:0000256" key="1">
    <source>
        <dbReference type="ARBA" id="ARBA00009437"/>
    </source>
</evidence>
<dbReference type="InterPro" id="IPR005119">
    <property type="entry name" value="LysR_subst-bd"/>
</dbReference>
<dbReference type="AlphaFoldDB" id="A0A6N8IER7"/>
<evidence type="ECO:0000256" key="2">
    <source>
        <dbReference type="ARBA" id="ARBA00023015"/>
    </source>
</evidence>
<evidence type="ECO:0000313" key="5">
    <source>
        <dbReference type="EMBL" id="MVN14267.1"/>
    </source>
</evidence>
<dbReference type="RefSeq" id="WP_157004777.1">
    <property type="nucleotide sequence ID" value="NZ_BAABZN010000001.1"/>
</dbReference>
<dbReference type="InterPro" id="IPR000847">
    <property type="entry name" value="LysR_HTH_N"/>
</dbReference>
<comment type="similarity">
    <text evidence="1">Belongs to the LysR transcriptional regulatory family.</text>
</comment>
<accession>A0A6N8IER7</accession>
<comment type="caution">
    <text evidence="5">The sequence shown here is derived from an EMBL/GenBank/DDBJ whole genome shotgun (WGS) entry which is preliminary data.</text>
</comment>
<dbReference type="Gene3D" id="3.40.190.290">
    <property type="match status" value="1"/>
</dbReference>
<dbReference type="Pfam" id="PF00126">
    <property type="entry name" value="HTH_1"/>
    <property type="match status" value="1"/>
</dbReference>
<dbReference type="GeneID" id="97353414"/>
<dbReference type="Proteomes" id="UP000468327">
    <property type="component" value="Unassembled WGS sequence"/>
</dbReference>
<keyword evidence="2" id="KW-0805">Transcription regulation</keyword>
<dbReference type="InterPro" id="IPR036388">
    <property type="entry name" value="WH-like_DNA-bd_sf"/>
</dbReference>
<evidence type="ECO:0000313" key="6">
    <source>
        <dbReference type="Proteomes" id="UP000468327"/>
    </source>
</evidence>
<dbReference type="PANTHER" id="PTHR30346:SF17">
    <property type="entry name" value="LYSR FAMILY TRANSCRIPTIONAL REGULATOR"/>
    <property type="match status" value="1"/>
</dbReference>
<dbReference type="CDD" id="cd05466">
    <property type="entry name" value="PBP2_LTTR_substrate"/>
    <property type="match status" value="1"/>
</dbReference>
<dbReference type="PROSITE" id="PS50931">
    <property type="entry name" value="HTH_LYSR"/>
    <property type="match status" value="1"/>
</dbReference>
<protein>
    <submittedName>
        <fullName evidence="5">LysR family transcriptional regulator</fullName>
    </submittedName>
</protein>
<keyword evidence="4" id="KW-0804">Transcription</keyword>
<gene>
    <name evidence="5" type="ORF">GO738_02690</name>
</gene>
<evidence type="ECO:0000256" key="3">
    <source>
        <dbReference type="ARBA" id="ARBA00023125"/>
    </source>
</evidence>
<evidence type="ECO:0000256" key="4">
    <source>
        <dbReference type="ARBA" id="ARBA00023163"/>
    </source>
</evidence>
<organism evidence="5 6">
    <name type="scientific">Gordonibacter urolithinfaciens</name>
    <dbReference type="NCBI Taxonomy" id="1335613"/>
    <lineage>
        <taxon>Bacteria</taxon>
        <taxon>Bacillati</taxon>
        <taxon>Actinomycetota</taxon>
        <taxon>Coriobacteriia</taxon>
        <taxon>Eggerthellales</taxon>
        <taxon>Eggerthellaceae</taxon>
        <taxon>Gordonibacter</taxon>
    </lineage>
</organism>